<protein>
    <submittedName>
        <fullName evidence="2">Uncharacterized protein</fullName>
    </submittedName>
</protein>
<dbReference type="AlphaFoldDB" id="A0A7J7NLH9"/>
<dbReference type="Proteomes" id="UP000541444">
    <property type="component" value="Unassembled WGS sequence"/>
</dbReference>
<feature type="compositionally biased region" description="Basic residues" evidence="1">
    <location>
        <begin position="159"/>
        <end position="171"/>
    </location>
</feature>
<accession>A0A7J7NLH9</accession>
<dbReference type="PANTHER" id="PTHR31365:SF4">
    <property type="entry name" value="OS05G0179800 PROTEIN"/>
    <property type="match status" value="1"/>
</dbReference>
<evidence type="ECO:0000313" key="3">
    <source>
        <dbReference type="Proteomes" id="UP000541444"/>
    </source>
</evidence>
<feature type="region of interest" description="Disordered" evidence="1">
    <location>
        <begin position="1"/>
        <end position="29"/>
    </location>
</feature>
<dbReference type="PANTHER" id="PTHR31365">
    <property type="entry name" value="EXPRESSED PROTEIN"/>
    <property type="match status" value="1"/>
</dbReference>
<feature type="region of interest" description="Disordered" evidence="1">
    <location>
        <begin position="80"/>
        <end position="182"/>
    </location>
</feature>
<keyword evidence="3" id="KW-1185">Reference proteome</keyword>
<dbReference type="EMBL" id="JACGCM010000711">
    <property type="protein sequence ID" value="KAF6167953.1"/>
    <property type="molecule type" value="Genomic_DNA"/>
</dbReference>
<feature type="compositionally biased region" description="Basic and acidic residues" evidence="1">
    <location>
        <begin position="82"/>
        <end position="109"/>
    </location>
</feature>
<evidence type="ECO:0000313" key="2">
    <source>
        <dbReference type="EMBL" id="KAF6167953.1"/>
    </source>
</evidence>
<feature type="region of interest" description="Disordered" evidence="1">
    <location>
        <begin position="195"/>
        <end position="215"/>
    </location>
</feature>
<comment type="caution">
    <text evidence="2">The sequence shown here is derived from an EMBL/GenBank/DDBJ whole genome shotgun (WGS) entry which is preliminary data.</text>
</comment>
<name>A0A7J7NLH9_9MAGN</name>
<organism evidence="2 3">
    <name type="scientific">Kingdonia uniflora</name>
    <dbReference type="NCBI Taxonomy" id="39325"/>
    <lineage>
        <taxon>Eukaryota</taxon>
        <taxon>Viridiplantae</taxon>
        <taxon>Streptophyta</taxon>
        <taxon>Embryophyta</taxon>
        <taxon>Tracheophyta</taxon>
        <taxon>Spermatophyta</taxon>
        <taxon>Magnoliopsida</taxon>
        <taxon>Ranunculales</taxon>
        <taxon>Circaeasteraceae</taxon>
        <taxon>Kingdonia</taxon>
    </lineage>
</organism>
<dbReference type="OrthoDB" id="693363at2759"/>
<reference evidence="2 3" key="1">
    <citation type="journal article" date="2020" name="IScience">
        <title>Genome Sequencing of the Endangered Kingdonia uniflora (Circaeasteraceae, Ranunculales) Reveals Potential Mechanisms of Evolutionary Specialization.</title>
        <authorList>
            <person name="Sun Y."/>
            <person name="Deng T."/>
            <person name="Zhang A."/>
            <person name="Moore M.J."/>
            <person name="Landis J.B."/>
            <person name="Lin N."/>
            <person name="Zhang H."/>
            <person name="Zhang X."/>
            <person name="Huang J."/>
            <person name="Zhang X."/>
            <person name="Sun H."/>
            <person name="Wang H."/>
        </authorList>
    </citation>
    <scope>NUCLEOTIDE SEQUENCE [LARGE SCALE GENOMIC DNA]</scope>
    <source>
        <strain evidence="2">TB1705</strain>
        <tissue evidence="2">Leaf</tissue>
    </source>
</reference>
<evidence type="ECO:0000256" key="1">
    <source>
        <dbReference type="SAM" id="MobiDB-lite"/>
    </source>
</evidence>
<sequence length="275" mass="30346">MKVNKVSGSEDDGIDEGDDEIEEESEPELPVKIETVKKIYAQVPLVAKEPERQLSKKELKKKELAELEAVLAALGIPKKQNCRQDEVHGVTQENKSEELNGDMEKKENVPTESKNMKKKKKKDKSLKVVNGQDHHNGSEIVNNGQDEAGGIEEADVKERLKKLASAKKKKPNKEMDTPAKAAAVEAAARRAKLAAAKKKEKNHYNQQPVRILEGNHSTGYHAAKVVSAIENYDHGADEPRINPVNSRYNLSIEFSRPACPVLIQNGVLANPLGSP</sequence>
<proteinExistence type="predicted"/>
<feature type="compositionally biased region" description="Acidic residues" evidence="1">
    <location>
        <begin position="9"/>
        <end position="27"/>
    </location>
</feature>
<gene>
    <name evidence="2" type="ORF">GIB67_020523</name>
</gene>